<evidence type="ECO:0000313" key="3">
    <source>
        <dbReference type="Proteomes" id="UP001299220"/>
    </source>
</evidence>
<reference evidence="2 3" key="1">
    <citation type="submission" date="2020-12" db="EMBL/GenBank/DDBJ databases">
        <title>Whole genome sequences of gut porcine anaerobes.</title>
        <authorList>
            <person name="Kubasova T."/>
            <person name="Jahodarova E."/>
            <person name="Rychlik I."/>
        </authorList>
    </citation>
    <scope>NUCLEOTIDE SEQUENCE [LARGE SCALE GENOMIC DNA]</scope>
    <source>
        <strain evidence="2 3">An867</strain>
    </source>
</reference>
<evidence type="ECO:0000259" key="1">
    <source>
        <dbReference type="PROSITE" id="PS50943"/>
    </source>
</evidence>
<dbReference type="InterPro" id="IPR010982">
    <property type="entry name" value="Lambda_DNA-bd_dom_sf"/>
</dbReference>
<dbReference type="CDD" id="cd00093">
    <property type="entry name" value="HTH_XRE"/>
    <property type="match status" value="1"/>
</dbReference>
<dbReference type="Proteomes" id="UP001299220">
    <property type="component" value="Unassembled WGS sequence"/>
</dbReference>
<keyword evidence="3" id="KW-1185">Reference proteome</keyword>
<name>A0ABS9CKZ3_9FIRM</name>
<dbReference type="Pfam" id="PF01381">
    <property type="entry name" value="HTH_3"/>
    <property type="match status" value="1"/>
</dbReference>
<dbReference type="RefSeq" id="WP_235322816.1">
    <property type="nucleotide sequence ID" value="NZ_JAFBIT010000001.1"/>
</dbReference>
<feature type="domain" description="HTH cro/C1-type" evidence="1">
    <location>
        <begin position="7"/>
        <end position="61"/>
    </location>
</feature>
<dbReference type="PROSITE" id="PS50943">
    <property type="entry name" value="HTH_CROC1"/>
    <property type="match status" value="1"/>
</dbReference>
<organism evidence="2 3">
    <name type="scientific">Anaeromassilibacillus senegalensis</name>
    <dbReference type="NCBI Taxonomy" id="1673717"/>
    <lineage>
        <taxon>Bacteria</taxon>
        <taxon>Bacillati</taxon>
        <taxon>Bacillota</taxon>
        <taxon>Clostridia</taxon>
        <taxon>Eubacteriales</taxon>
        <taxon>Acutalibacteraceae</taxon>
        <taxon>Anaeromassilibacillus</taxon>
    </lineage>
</organism>
<dbReference type="SMART" id="SM00530">
    <property type="entry name" value="HTH_XRE"/>
    <property type="match status" value="1"/>
</dbReference>
<proteinExistence type="predicted"/>
<sequence length="77" mass="8503">MEVGNKISNYLKSNGISQAYLSRKTGISYSKLSLCLSGRRKLSLTDYELICGALNVPVTKFIQPRIPNVKGGDNREP</sequence>
<protein>
    <submittedName>
        <fullName evidence="2">Helix-turn-helix transcriptional regulator</fullName>
    </submittedName>
</protein>
<comment type="caution">
    <text evidence="2">The sequence shown here is derived from an EMBL/GenBank/DDBJ whole genome shotgun (WGS) entry which is preliminary data.</text>
</comment>
<gene>
    <name evidence="2" type="ORF">JQM67_04310</name>
</gene>
<dbReference type="EMBL" id="JAFBIT010000001">
    <property type="protein sequence ID" value="MCF2651817.1"/>
    <property type="molecule type" value="Genomic_DNA"/>
</dbReference>
<evidence type="ECO:0000313" key="2">
    <source>
        <dbReference type="EMBL" id="MCF2651817.1"/>
    </source>
</evidence>
<dbReference type="Gene3D" id="1.10.260.40">
    <property type="entry name" value="lambda repressor-like DNA-binding domains"/>
    <property type="match status" value="1"/>
</dbReference>
<dbReference type="InterPro" id="IPR001387">
    <property type="entry name" value="Cro/C1-type_HTH"/>
</dbReference>
<accession>A0ABS9CKZ3</accession>
<dbReference type="SUPFAM" id="SSF47413">
    <property type="entry name" value="lambda repressor-like DNA-binding domains"/>
    <property type="match status" value="1"/>
</dbReference>